<dbReference type="EnsemblPlants" id="AES98923">
    <property type="protein sequence ID" value="AES98923"/>
    <property type="gene ID" value="MTR_5g074570"/>
</dbReference>
<evidence type="ECO:0000313" key="2">
    <source>
        <dbReference type="EMBL" id="RHN56698.1"/>
    </source>
</evidence>
<dbReference type="EMBL" id="CM001221">
    <property type="protein sequence ID" value="AES98923.1"/>
    <property type="molecule type" value="Genomic_DNA"/>
</dbReference>
<sequence length="104" mass="11079">MSQFFFPHALSPAKLSSLSSTTGTSPLPFPVTAAAATKSPLFSSLSSLFSLVLPLSDLPPPPSSALTCYRQRRLHLLRFTPAHLSLPPPCLLHPPIITALPPPL</sequence>
<gene>
    <name evidence="1" type="ordered locus">MTR_5g074570</name>
    <name evidence="2" type="ORF">MtrunA17_Chr5g0432231</name>
</gene>
<dbReference type="Gramene" id="rna32136">
    <property type="protein sequence ID" value="RHN56698.1"/>
    <property type="gene ID" value="gene32136"/>
</dbReference>
<protein>
    <submittedName>
        <fullName evidence="1 3">Uncharacterized protein</fullName>
    </submittedName>
</protein>
<organism evidence="1 4">
    <name type="scientific">Medicago truncatula</name>
    <name type="common">Barrel medic</name>
    <name type="synonym">Medicago tribuloides</name>
    <dbReference type="NCBI Taxonomy" id="3880"/>
    <lineage>
        <taxon>Eukaryota</taxon>
        <taxon>Viridiplantae</taxon>
        <taxon>Streptophyta</taxon>
        <taxon>Embryophyta</taxon>
        <taxon>Tracheophyta</taxon>
        <taxon>Spermatophyta</taxon>
        <taxon>Magnoliopsida</taxon>
        <taxon>eudicotyledons</taxon>
        <taxon>Gunneridae</taxon>
        <taxon>Pentapetalae</taxon>
        <taxon>rosids</taxon>
        <taxon>fabids</taxon>
        <taxon>Fabales</taxon>
        <taxon>Fabaceae</taxon>
        <taxon>Papilionoideae</taxon>
        <taxon>50 kb inversion clade</taxon>
        <taxon>NPAAA clade</taxon>
        <taxon>Hologalegina</taxon>
        <taxon>IRL clade</taxon>
        <taxon>Trifolieae</taxon>
        <taxon>Medicago</taxon>
    </lineage>
</organism>
<reference evidence="2" key="4">
    <citation type="journal article" date="2018" name="Nat. Plants">
        <title>Whole-genome landscape of Medicago truncatula symbiotic genes.</title>
        <authorList>
            <person name="Pecrix Y."/>
            <person name="Gamas P."/>
            <person name="Carrere S."/>
        </authorList>
    </citation>
    <scope>NUCLEOTIDE SEQUENCE</scope>
    <source>
        <tissue evidence="2">Leaves</tissue>
    </source>
</reference>
<dbReference type="PaxDb" id="3880-AES98923"/>
<evidence type="ECO:0000313" key="4">
    <source>
        <dbReference type="Proteomes" id="UP000002051"/>
    </source>
</evidence>
<dbReference type="AlphaFoldDB" id="G7KFJ2"/>
<reference evidence="1 4" key="2">
    <citation type="journal article" date="2014" name="BMC Genomics">
        <title>An improved genome release (version Mt4.0) for the model legume Medicago truncatula.</title>
        <authorList>
            <person name="Tang H."/>
            <person name="Krishnakumar V."/>
            <person name="Bidwell S."/>
            <person name="Rosen B."/>
            <person name="Chan A."/>
            <person name="Zhou S."/>
            <person name="Gentzbittel L."/>
            <person name="Childs K.L."/>
            <person name="Yandell M."/>
            <person name="Gundlach H."/>
            <person name="Mayer K.F."/>
            <person name="Schwartz D.C."/>
            <person name="Town C.D."/>
        </authorList>
    </citation>
    <scope>GENOME REANNOTATION</scope>
    <source>
        <strain evidence="3 4">cv. Jemalong A17</strain>
    </source>
</reference>
<proteinExistence type="predicted"/>
<dbReference type="Proteomes" id="UP000002051">
    <property type="component" value="Chromosome 5"/>
</dbReference>
<dbReference type="HOGENOM" id="CLU_2254144_0_0_1"/>
<name>G7KFJ2_MEDTR</name>
<reference evidence="1 4" key="1">
    <citation type="journal article" date="2011" name="Nature">
        <title>The Medicago genome provides insight into the evolution of rhizobial symbioses.</title>
        <authorList>
            <person name="Young N.D."/>
            <person name="Debelle F."/>
            <person name="Oldroyd G.E."/>
            <person name="Geurts R."/>
            <person name="Cannon S.B."/>
            <person name="Udvardi M.K."/>
            <person name="Benedito V.A."/>
            <person name="Mayer K.F."/>
            <person name="Gouzy J."/>
            <person name="Schoof H."/>
            <person name="Van de Peer Y."/>
            <person name="Proost S."/>
            <person name="Cook D.R."/>
            <person name="Meyers B.C."/>
            <person name="Spannagl M."/>
            <person name="Cheung F."/>
            <person name="De Mita S."/>
            <person name="Krishnakumar V."/>
            <person name="Gundlach H."/>
            <person name="Zhou S."/>
            <person name="Mudge J."/>
            <person name="Bharti A.K."/>
            <person name="Murray J.D."/>
            <person name="Naoumkina M.A."/>
            <person name="Rosen B."/>
            <person name="Silverstein K.A."/>
            <person name="Tang H."/>
            <person name="Rombauts S."/>
            <person name="Zhao P.X."/>
            <person name="Zhou P."/>
            <person name="Barbe V."/>
            <person name="Bardou P."/>
            <person name="Bechner M."/>
            <person name="Bellec A."/>
            <person name="Berger A."/>
            <person name="Berges H."/>
            <person name="Bidwell S."/>
            <person name="Bisseling T."/>
            <person name="Choisne N."/>
            <person name="Couloux A."/>
            <person name="Denny R."/>
            <person name="Deshpande S."/>
            <person name="Dai X."/>
            <person name="Doyle J.J."/>
            <person name="Dudez A.M."/>
            <person name="Farmer A.D."/>
            <person name="Fouteau S."/>
            <person name="Franken C."/>
            <person name="Gibelin C."/>
            <person name="Gish J."/>
            <person name="Goldstein S."/>
            <person name="Gonzalez A.J."/>
            <person name="Green P.J."/>
            <person name="Hallab A."/>
            <person name="Hartog M."/>
            <person name="Hua A."/>
            <person name="Humphray S.J."/>
            <person name="Jeong D.H."/>
            <person name="Jing Y."/>
            <person name="Jocker A."/>
            <person name="Kenton S.M."/>
            <person name="Kim D.J."/>
            <person name="Klee K."/>
            <person name="Lai H."/>
            <person name="Lang C."/>
            <person name="Lin S."/>
            <person name="Macmil S.L."/>
            <person name="Magdelenat G."/>
            <person name="Matthews L."/>
            <person name="McCorrison J."/>
            <person name="Monaghan E.L."/>
            <person name="Mun J.H."/>
            <person name="Najar F.Z."/>
            <person name="Nicholson C."/>
            <person name="Noirot C."/>
            <person name="O'Bleness M."/>
            <person name="Paule C.R."/>
            <person name="Poulain J."/>
            <person name="Prion F."/>
            <person name="Qin B."/>
            <person name="Qu C."/>
            <person name="Retzel E.F."/>
            <person name="Riddle C."/>
            <person name="Sallet E."/>
            <person name="Samain S."/>
            <person name="Samson N."/>
            <person name="Sanders I."/>
            <person name="Saurat O."/>
            <person name="Scarpelli C."/>
            <person name="Schiex T."/>
            <person name="Segurens B."/>
            <person name="Severin A.J."/>
            <person name="Sherrier D.J."/>
            <person name="Shi R."/>
            <person name="Sims S."/>
            <person name="Singer S.R."/>
            <person name="Sinharoy S."/>
            <person name="Sterck L."/>
            <person name="Viollet A."/>
            <person name="Wang B.B."/>
            <person name="Wang K."/>
            <person name="Wang M."/>
            <person name="Wang X."/>
            <person name="Warfsmann J."/>
            <person name="Weissenbach J."/>
            <person name="White D.D."/>
            <person name="White J.D."/>
            <person name="Wiley G.B."/>
            <person name="Wincker P."/>
            <person name="Xing Y."/>
            <person name="Yang L."/>
            <person name="Yao Z."/>
            <person name="Ying F."/>
            <person name="Zhai J."/>
            <person name="Zhou L."/>
            <person name="Zuber A."/>
            <person name="Denarie J."/>
            <person name="Dixon R.A."/>
            <person name="May G.D."/>
            <person name="Schwartz D.C."/>
            <person name="Rogers J."/>
            <person name="Quetier F."/>
            <person name="Town C.D."/>
            <person name="Roe B.A."/>
        </authorList>
    </citation>
    <scope>NUCLEOTIDE SEQUENCE [LARGE SCALE GENOMIC DNA]</scope>
    <source>
        <strain evidence="1">A17</strain>
        <strain evidence="3 4">cv. Jemalong A17</strain>
    </source>
</reference>
<accession>G7KFJ2</accession>
<reference evidence="3" key="3">
    <citation type="submission" date="2015-04" db="UniProtKB">
        <authorList>
            <consortium name="EnsemblPlants"/>
        </authorList>
    </citation>
    <scope>IDENTIFICATION</scope>
    <source>
        <strain evidence="3">cv. Jemalong A17</strain>
    </source>
</reference>
<dbReference type="EMBL" id="PSQE01000005">
    <property type="protein sequence ID" value="RHN56698.1"/>
    <property type="molecule type" value="Genomic_DNA"/>
</dbReference>
<evidence type="ECO:0000313" key="1">
    <source>
        <dbReference type="EMBL" id="AES98923.1"/>
    </source>
</evidence>
<evidence type="ECO:0000313" key="3">
    <source>
        <dbReference type="EnsemblPlants" id="AES98923"/>
    </source>
</evidence>
<dbReference type="Proteomes" id="UP000265566">
    <property type="component" value="Chromosome 5"/>
</dbReference>
<keyword evidence="4" id="KW-1185">Reference proteome</keyword>